<protein>
    <submittedName>
        <fullName evidence="3">P-loop containing nucleoside triphosphate hydrolase protein</fullName>
    </submittedName>
</protein>
<dbReference type="EMBL" id="MU006237">
    <property type="protein sequence ID" value="KAF2821505.1"/>
    <property type="molecule type" value="Genomic_DNA"/>
</dbReference>
<dbReference type="PRINTS" id="PR00449">
    <property type="entry name" value="RASTRNSFRMNG"/>
</dbReference>
<dbReference type="SMART" id="SM00173">
    <property type="entry name" value="RAS"/>
    <property type="match status" value="1"/>
</dbReference>
<dbReference type="Pfam" id="PF00071">
    <property type="entry name" value="Ras"/>
    <property type="match status" value="1"/>
</dbReference>
<keyword evidence="3" id="KW-0378">Hydrolase</keyword>
<reference evidence="3" key="1">
    <citation type="journal article" date="2020" name="Stud. Mycol.">
        <title>101 Dothideomycetes genomes: a test case for predicting lifestyles and emergence of pathogens.</title>
        <authorList>
            <person name="Haridas S."/>
            <person name="Albert R."/>
            <person name="Binder M."/>
            <person name="Bloem J."/>
            <person name="Labutti K."/>
            <person name="Salamov A."/>
            <person name="Andreopoulos B."/>
            <person name="Baker S."/>
            <person name="Barry K."/>
            <person name="Bills G."/>
            <person name="Bluhm B."/>
            <person name="Cannon C."/>
            <person name="Castanera R."/>
            <person name="Culley D."/>
            <person name="Daum C."/>
            <person name="Ezra D."/>
            <person name="Gonzalez J."/>
            <person name="Henrissat B."/>
            <person name="Kuo A."/>
            <person name="Liang C."/>
            <person name="Lipzen A."/>
            <person name="Lutzoni F."/>
            <person name="Magnuson J."/>
            <person name="Mondo S."/>
            <person name="Nolan M."/>
            <person name="Ohm R."/>
            <person name="Pangilinan J."/>
            <person name="Park H.-J."/>
            <person name="Ramirez L."/>
            <person name="Alfaro M."/>
            <person name="Sun H."/>
            <person name="Tritt A."/>
            <person name="Yoshinaga Y."/>
            <person name="Zwiers L.-H."/>
            <person name="Turgeon B."/>
            <person name="Goodwin S."/>
            <person name="Spatafora J."/>
            <person name="Crous P."/>
            <person name="Grigoriev I."/>
        </authorList>
    </citation>
    <scope>NUCLEOTIDE SEQUENCE</scope>
    <source>
        <strain evidence="3">CBS 113818</strain>
    </source>
</reference>
<feature type="region of interest" description="Disordered" evidence="2">
    <location>
        <begin position="199"/>
        <end position="240"/>
    </location>
</feature>
<dbReference type="AlphaFoldDB" id="A0A6A6ZMQ3"/>
<dbReference type="SUPFAM" id="SSF52540">
    <property type="entry name" value="P-loop containing nucleoside triphosphate hydrolases"/>
    <property type="match status" value="1"/>
</dbReference>
<dbReference type="Gene3D" id="3.40.50.300">
    <property type="entry name" value="P-loop containing nucleotide triphosphate hydrolases"/>
    <property type="match status" value="1"/>
</dbReference>
<dbReference type="OrthoDB" id="10002389at2759"/>
<dbReference type="SMART" id="SM00175">
    <property type="entry name" value="RAB"/>
    <property type="match status" value="1"/>
</dbReference>
<organism evidence="3 4">
    <name type="scientific">Ophiobolus disseminans</name>
    <dbReference type="NCBI Taxonomy" id="1469910"/>
    <lineage>
        <taxon>Eukaryota</taxon>
        <taxon>Fungi</taxon>
        <taxon>Dikarya</taxon>
        <taxon>Ascomycota</taxon>
        <taxon>Pezizomycotina</taxon>
        <taxon>Dothideomycetes</taxon>
        <taxon>Pleosporomycetidae</taxon>
        <taxon>Pleosporales</taxon>
        <taxon>Pleosporineae</taxon>
        <taxon>Phaeosphaeriaceae</taxon>
        <taxon>Ophiobolus</taxon>
    </lineage>
</organism>
<dbReference type="GO" id="GO:0003924">
    <property type="term" value="F:GTPase activity"/>
    <property type="evidence" value="ECO:0007669"/>
    <property type="project" value="InterPro"/>
</dbReference>
<name>A0A6A6ZMQ3_9PLEO</name>
<keyword evidence="1" id="KW-0547">Nucleotide-binding</keyword>
<keyword evidence="4" id="KW-1185">Reference proteome</keyword>
<dbReference type="GO" id="GO:0005525">
    <property type="term" value="F:GTP binding"/>
    <property type="evidence" value="ECO:0007669"/>
    <property type="project" value="InterPro"/>
</dbReference>
<dbReference type="PROSITE" id="PS51419">
    <property type="entry name" value="RAB"/>
    <property type="match status" value="1"/>
</dbReference>
<proteinExistence type="predicted"/>
<dbReference type="PROSITE" id="PS51421">
    <property type="entry name" value="RAS"/>
    <property type="match status" value="1"/>
</dbReference>
<dbReference type="Proteomes" id="UP000799424">
    <property type="component" value="Unassembled WGS sequence"/>
</dbReference>
<dbReference type="InterPro" id="IPR027417">
    <property type="entry name" value="P-loop_NTPase"/>
</dbReference>
<dbReference type="PANTHER" id="PTHR47978">
    <property type="match status" value="1"/>
</dbReference>
<gene>
    <name evidence="3" type="ORF">CC86DRAFT_105404</name>
</gene>
<evidence type="ECO:0000256" key="2">
    <source>
        <dbReference type="SAM" id="MobiDB-lite"/>
    </source>
</evidence>
<dbReference type="InterPro" id="IPR001806">
    <property type="entry name" value="Small_GTPase"/>
</dbReference>
<sequence>MSGAVSHSGWDDFPPPGCLAEEVDQIAIFGESQVGKTAFLDQFFKARTVNLYHDNRHTMFVDSKVFDAKYTDISSTALRIADSTFNPDFFVQTLSEAIGVVLIYDITSLESFEHITNGAYMYLWKCKIYMGNDVGGKSCECILVGNKVDILEKEPLRREVDREVAEQWAQSQGMKHFELTAREHNPVREAVYDLVRATQKAKERDEAKKQQSKKTTHDKSDKKPLWKRISSAIGRPESSA</sequence>
<evidence type="ECO:0000256" key="1">
    <source>
        <dbReference type="ARBA" id="ARBA00022741"/>
    </source>
</evidence>
<feature type="compositionally biased region" description="Basic and acidic residues" evidence="2">
    <location>
        <begin position="200"/>
        <end position="224"/>
    </location>
</feature>
<accession>A0A6A6ZMQ3</accession>
<evidence type="ECO:0000313" key="4">
    <source>
        <dbReference type="Proteomes" id="UP000799424"/>
    </source>
</evidence>
<evidence type="ECO:0000313" key="3">
    <source>
        <dbReference type="EMBL" id="KAF2821505.1"/>
    </source>
</evidence>